<keyword evidence="2" id="KW-1185">Reference proteome</keyword>
<dbReference type="AlphaFoldDB" id="A0A2U1N7X3"/>
<dbReference type="EMBL" id="PKPP01003401">
    <property type="protein sequence ID" value="PWA69610.1"/>
    <property type="molecule type" value="Genomic_DNA"/>
</dbReference>
<sequence>MYKGLTQLANDLTFFTDIFIILYTKRQSKTAFKEVVLQNHYGTNLLSHWLFGCNLFLMSHFSAHEWIKNVGFVYNSGKWEGEFFLGIPKIKYEDWMRFIVAFCHTFRGKRGIQKEVTRSSPTVTGNYLRTTDRPPKMAFVSLSGIWELKACRRDKEVSSNELMQSDSDAVSTARTTVAHMQLEKSDNFCRQLLNPTGTTNASKGAAIAAA</sequence>
<protein>
    <submittedName>
        <fullName evidence="1">Xylose isomerase</fullName>
    </submittedName>
</protein>
<comment type="caution">
    <text evidence="1">The sequence shown here is derived from an EMBL/GenBank/DDBJ whole genome shotgun (WGS) entry which is preliminary data.</text>
</comment>
<name>A0A2U1N7X3_ARTAN</name>
<dbReference type="Proteomes" id="UP000245207">
    <property type="component" value="Unassembled WGS sequence"/>
</dbReference>
<proteinExistence type="predicted"/>
<accession>A0A2U1N7X3</accession>
<reference evidence="1 2" key="1">
    <citation type="journal article" date="2018" name="Mol. Plant">
        <title>The genome of Artemisia annua provides insight into the evolution of Asteraceae family and artemisinin biosynthesis.</title>
        <authorList>
            <person name="Shen Q."/>
            <person name="Zhang L."/>
            <person name="Liao Z."/>
            <person name="Wang S."/>
            <person name="Yan T."/>
            <person name="Shi P."/>
            <person name="Liu M."/>
            <person name="Fu X."/>
            <person name="Pan Q."/>
            <person name="Wang Y."/>
            <person name="Lv Z."/>
            <person name="Lu X."/>
            <person name="Zhang F."/>
            <person name="Jiang W."/>
            <person name="Ma Y."/>
            <person name="Chen M."/>
            <person name="Hao X."/>
            <person name="Li L."/>
            <person name="Tang Y."/>
            <person name="Lv G."/>
            <person name="Zhou Y."/>
            <person name="Sun X."/>
            <person name="Brodelius P.E."/>
            <person name="Rose J.K.C."/>
            <person name="Tang K."/>
        </authorList>
    </citation>
    <scope>NUCLEOTIDE SEQUENCE [LARGE SCALE GENOMIC DNA]</scope>
    <source>
        <strain evidence="2">cv. Huhao1</strain>
        <tissue evidence="1">Leaf</tissue>
    </source>
</reference>
<gene>
    <name evidence="1" type="ORF">CTI12_AA297030</name>
</gene>
<evidence type="ECO:0000313" key="1">
    <source>
        <dbReference type="EMBL" id="PWA69610.1"/>
    </source>
</evidence>
<evidence type="ECO:0000313" key="2">
    <source>
        <dbReference type="Proteomes" id="UP000245207"/>
    </source>
</evidence>
<keyword evidence="1" id="KW-0413">Isomerase</keyword>
<dbReference type="GO" id="GO:0016853">
    <property type="term" value="F:isomerase activity"/>
    <property type="evidence" value="ECO:0007669"/>
    <property type="project" value="UniProtKB-KW"/>
</dbReference>
<organism evidence="1 2">
    <name type="scientific">Artemisia annua</name>
    <name type="common">Sweet wormwood</name>
    <dbReference type="NCBI Taxonomy" id="35608"/>
    <lineage>
        <taxon>Eukaryota</taxon>
        <taxon>Viridiplantae</taxon>
        <taxon>Streptophyta</taxon>
        <taxon>Embryophyta</taxon>
        <taxon>Tracheophyta</taxon>
        <taxon>Spermatophyta</taxon>
        <taxon>Magnoliopsida</taxon>
        <taxon>eudicotyledons</taxon>
        <taxon>Gunneridae</taxon>
        <taxon>Pentapetalae</taxon>
        <taxon>asterids</taxon>
        <taxon>campanulids</taxon>
        <taxon>Asterales</taxon>
        <taxon>Asteraceae</taxon>
        <taxon>Asteroideae</taxon>
        <taxon>Anthemideae</taxon>
        <taxon>Artemisiinae</taxon>
        <taxon>Artemisia</taxon>
    </lineage>
</organism>